<evidence type="ECO:0000256" key="1">
    <source>
        <dbReference type="SAM" id="Phobius"/>
    </source>
</evidence>
<organism evidence="2 3">
    <name type="scientific">Rhizobium leguminosarum</name>
    <dbReference type="NCBI Taxonomy" id="384"/>
    <lineage>
        <taxon>Bacteria</taxon>
        <taxon>Pseudomonadati</taxon>
        <taxon>Pseudomonadota</taxon>
        <taxon>Alphaproteobacteria</taxon>
        <taxon>Hyphomicrobiales</taxon>
        <taxon>Rhizobiaceae</taxon>
        <taxon>Rhizobium/Agrobacterium group</taxon>
        <taxon>Rhizobium</taxon>
    </lineage>
</organism>
<name>A0A7M3DTL2_RHILE</name>
<dbReference type="Proteomes" id="UP000292974">
    <property type="component" value="Unassembled WGS sequence"/>
</dbReference>
<accession>A0A7M3DTL2</accession>
<dbReference type="EMBL" id="SIOP01000001">
    <property type="protein sequence ID" value="TAY51942.1"/>
    <property type="molecule type" value="Genomic_DNA"/>
</dbReference>
<keyword evidence="1" id="KW-0812">Transmembrane</keyword>
<evidence type="ECO:0000313" key="3">
    <source>
        <dbReference type="Proteomes" id="UP000292974"/>
    </source>
</evidence>
<feature type="transmembrane region" description="Helical" evidence="1">
    <location>
        <begin position="20"/>
        <end position="39"/>
    </location>
</feature>
<keyword evidence="1" id="KW-1133">Transmembrane helix</keyword>
<dbReference type="AlphaFoldDB" id="A0A7M3DTL2"/>
<gene>
    <name evidence="2" type="ORF">ELH90_09800</name>
</gene>
<reference evidence="2 3" key="1">
    <citation type="submission" date="2019-02" db="EMBL/GenBank/DDBJ databases">
        <title>The genomic architecture of introgression among sibling species of bacteria.</title>
        <authorList>
            <person name="Cavassim M.I.A."/>
            <person name="Moeskjaer S."/>
            <person name="Moslemi C."/>
            <person name="Fields B."/>
            <person name="Bachmann A."/>
            <person name="Vilhjalmsson B."/>
            <person name="Schierup M.H."/>
            <person name="Young J.P.W."/>
            <person name="Andersen S.U."/>
        </authorList>
    </citation>
    <scope>NUCLEOTIDE SEQUENCE [LARGE SCALE GENOMIC DNA]</scope>
    <source>
        <strain evidence="2 3">SM135B</strain>
    </source>
</reference>
<dbReference type="GeneID" id="61426908"/>
<keyword evidence="1" id="KW-0472">Membrane</keyword>
<comment type="caution">
    <text evidence="2">The sequence shown here is derived from an EMBL/GenBank/DDBJ whole genome shotgun (WGS) entry which is preliminary data.</text>
</comment>
<proteinExistence type="predicted"/>
<sequence>MSYDPHSYDPHDYVVDSRRLGAGFGLAGVVMLGLFAISCPAASEGSGLREDAHVRCQQATSRTDCSKELASVGTHLSGQGILAS</sequence>
<evidence type="ECO:0000313" key="2">
    <source>
        <dbReference type="EMBL" id="TAY51942.1"/>
    </source>
</evidence>
<dbReference type="RefSeq" id="WP_128408339.1">
    <property type="nucleotide sequence ID" value="NZ_CP140866.1"/>
</dbReference>
<protein>
    <submittedName>
        <fullName evidence="2">Uncharacterized protein</fullName>
    </submittedName>
</protein>